<comment type="caution">
    <text evidence="3">The sequence shown here is derived from an EMBL/GenBank/DDBJ whole genome shotgun (WGS) entry which is preliminary data.</text>
</comment>
<dbReference type="InterPro" id="IPR036969">
    <property type="entry name" value="Citrate_synthase_sf"/>
</dbReference>
<dbReference type="EMBL" id="JBHSLF010000008">
    <property type="protein sequence ID" value="MFC5343038.1"/>
    <property type="molecule type" value="Genomic_DNA"/>
</dbReference>
<accession>A0ABW0FPE1</accession>
<evidence type="ECO:0000256" key="1">
    <source>
        <dbReference type="ARBA" id="ARBA00004751"/>
    </source>
</evidence>
<sequence>MTLGVSERDGEAGDRWIPRAEVLSLLGVKTQTLYAYVSRGRITARPDPADPRRSLYAAADVARLKGASSGEAPGVVVSFEPPAVKGESLIQSTVSQITEGRLYYRGRDVAQWAQNATVEETARLLWGAEDVNPFAGLGVRVDSAGGASHRARLFAALARRAEEDRSSTGRSPEALKAEAASAMNEVVDAVSGPGPRLFFHQRLARGWKMLERDSVHLRRALVLAADLDLDPAVLATRAAASGGASPAGAAFAGLVTAAGSPTARTLTQAIAYVAEARRDPAGAAQRRMAADGAIPGFGNEGFPHGDPRADALLALAELPQDLTAVIREAEAASGQRAGFTAALAVIARRLDLPRDGASDVLLIGRLTGLMAHALDQIIDGSPIRARLRYVGARPAGD</sequence>
<name>A0ABW0FPE1_9CAUL</name>
<dbReference type="EC" id="2.3.3.16" evidence="2"/>
<evidence type="ECO:0000313" key="3">
    <source>
        <dbReference type="EMBL" id="MFC5343038.1"/>
    </source>
</evidence>
<dbReference type="Pfam" id="PF00285">
    <property type="entry name" value="Citrate_synt"/>
    <property type="match status" value="1"/>
</dbReference>
<dbReference type="RefSeq" id="WP_374037213.1">
    <property type="nucleotide sequence ID" value="NZ_CP169082.1"/>
</dbReference>
<evidence type="ECO:0000313" key="4">
    <source>
        <dbReference type="Proteomes" id="UP001596152"/>
    </source>
</evidence>
<dbReference type="InterPro" id="IPR002020">
    <property type="entry name" value="Citrate_synthase"/>
</dbReference>
<dbReference type="SUPFAM" id="SSF48256">
    <property type="entry name" value="Citrate synthase"/>
    <property type="match status" value="1"/>
</dbReference>
<dbReference type="InterPro" id="IPR009061">
    <property type="entry name" value="DNA-bd_dom_put_sf"/>
</dbReference>
<gene>
    <name evidence="3" type="ORF">ACFPIE_03870</name>
</gene>
<dbReference type="Proteomes" id="UP001596152">
    <property type="component" value="Unassembled WGS sequence"/>
</dbReference>
<organism evidence="3 4">
    <name type="scientific">Brevundimonas staleyi</name>
    <dbReference type="NCBI Taxonomy" id="74326"/>
    <lineage>
        <taxon>Bacteria</taxon>
        <taxon>Pseudomonadati</taxon>
        <taxon>Pseudomonadota</taxon>
        <taxon>Alphaproteobacteria</taxon>
        <taxon>Caulobacterales</taxon>
        <taxon>Caulobacteraceae</taxon>
        <taxon>Brevundimonas</taxon>
    </lineage>
</organism>
<keyword evidence="4" id="KW-1185">Reference proteome</keyword>
<dbReference type="InterPro" id="IPR016143">
    <property type="entry name" value="Citrate_synth-like_sm_a-sub"/>
</dbReference>
<dbReference type="SUPFAM" id="SSF46955">
    <property type="entry name" value="Putative DNA-binding domain"/>
    <property type="match status" value="1"/>
</dbReference>
<proteinExistence type="predicted"/>
<dbReference type="Gene3D" id="1.10.230.10">
    <property type="entry name" value="Cytochrome P450-Terp, domain 2"/>
    <property type="match status" value="1"/>
</dbReference>
<dbReference type="Gene3D" id="1.10.580.10">
    <property type="entry name" value="Citrate Synthase, domain 1"/>
    <property type="match status" value="2"/>
</dbReference>
<evidence type="ECO:0000256" key="2">
    <source>
        <dbReference type="ARBA" id="ARBA00012972"/>
    </source>
</evidence>
<comment type="pathway">
    <text evidence="1">Carbohydrate metabolism; tricarboxylic acid cycle; isocitrate from oxaloacetate: step 1/2.</text>
</comment>
<reference evidence="4" key="1">
    <citation type="journal article" date="2019" name="Int. J. Syst. Evol. Microbiol.">
        <title>The Global Catalogue of Microorganisms (GCM) 10K type strain sequencing project: providing services to taxonomists for standard genome sequencing and annotation.</title>
        <authorList>
            <consortium name="The Broad Institute Genomics Platform"/>
            <consortium name="The Broad Institute Genome Sequencing Center for Infectious Disease"/>
            <person name="Wu L."/>
            <person name="Ma J."/>
        </authorList>
    </citation>
    <scope>NUCLEOTIDE SEQUENCE [LARGE SCALE GENOMIC DNA]</scope>
    <source>
        <strain evidence="4">JCM 12125</strain>
    </source>
</reference>
<protein>
    <recommendedName>
        <fullName evidence="2">citrate synthase (unknown stereospecificity)</fullName>
        <ecNumber evidence="2">2.3.3.16</ecNumber>
    </recommendedName>
</protein>
<dbReference type="InterPro" id="IPR016142">
    <property type="entry name" value="Citrate_synth-like_lrg_a-sub"/>
</dbReference>